<dbReference type="SMART" id="SM00710">
    <property type="entry name" value="PbH1"/>
    <property type="match status" value="5"/>
</dbReference>
<dbReference type="EMBL" id="UINC01049713">
    <property type="protein sequence ID" value="SVB61817.1"/>
    <property type="molecule type" value="Genomic_DNA"/>
</dbReference>
<name>A0A382FI46_9ZZZZ</name>
<accession>A0A382FI46</accession>
<gene>
    <name evidence="1" type="ORF">METZ01_LOCUS214671</name>
</gene>
<protein>
    <recommendedName>
        <fullName evidence="2">Right handed beta helix domain-containing protein</fullName>
    </recommendedName>
</protein>
<organism evidence="1">
    <name type="scientific">marine metagenome</name>
    <dbReference type="NCBI Taxonomy" id="408172"/>
    <lineage>
        <taxon>unclassified sequences</taxon>
        <taxon>metagenomes</taxon>
        <taxon>ecological metagenomes</taxon>
    </lineage>
</organism>
<feature type="non-terminal residue" evidence="1">
    <location>
        <position position="526"/>
    </location>
</feature>
<dbReference type="InterPro" id="IPR006626">
    <property type="entry name" value="PbH1"/>
</dbReference>
<evidence type="ECO:0008006" key="2">
    <source>
        <dbReference type="Google" id="ProtNLM"/>
    </source>
</evidence>
<dbReference type="AlphaFoldDB" id="A0A382FI46"/>
<feature type="non-terminal residue" evidence="1">
    <location>
        <position position="1"/>
    </location>
</feature>
<dbReference type="Gene3D" id="2.160.20.10">
    <property type="entry name" value="Single-stranded right-handed beta-helix, Pectin lyase-like"/>
    <property type="match status" value="1"/>
</dbReference>
<sequence>FRIIEDIEDYNGDVDQRINELMVEHSDWDEERIQDRAKADIYNIYFTAARERDLNGQANTDAARDDGILDVGSQDQITMTYTDAANDWGADEVLTHTVGYDGIYGSIEGTWTAANSPYILTGDAYVWDQNSLIIEPGVEVLFSGQHNLHINGYLYAVGTVTDSIVFHGLDTDNPGNWNGLSLDYNNNTPGPDVTLSYFRIDGGGNFMWWPSAGLSIVDRKGNISISHGLLTNNGYYGIRVYQMTGTSTDSVYITLSNILVDGTGAHGLDISDNYYTVFKVDHVQLSDSYYNGIQTRYNYYSDIDLNSVHVTNSGETGFYSYGNYNSTTIDVVLSNFKNNAQNYTYYGEIYFNDPPSAITFNNNNIINNEVSYLVRSEYYGYGANVDFTSNYWGPSVTNEMDSLGSRDDISRIYDYYDNSNYSKVDYSDWLATLVLQPMNLELDHLNGVLGDTVMVGLHVTVPLDTHFISTEMTLTGFQDRLNFVSLETSGSMAGNAGWTAVHNATDTSLYIAAAGANGISGAGMMF</sequence>
<dbReference type="SUPFAM" id="SSF51126">
    <property type="entry name" value="Pectin lyase-like"/>
    <property type="match status" value="1"/>
</dbReference>
<reference evidence="1" key="1">
    <citation type="submission" date="2018-05" db="EMBL/GenBank/DDBJ databases">
        <authorList>
            <person name="Lanie J.A."/>
            <person name="Ng W.-L."/>
            <person name="Kazmierczak K.M."/>
            <person name="Andrzejewski T.M."/>
            <person name="Davidsen T.M."/>
            <person name="Wayne K.J."/>
            <person name="Tettelin H."/>
            <person name="Glass J.I."/>
            <person name="Rusch D."/>
            <person name="Podicherti R."/>
            <person name="Tsui H.-C.T."/>
            <person name="Winkler M.E."/>
        </authorList>
    </citation>
    <scope>NUCLEOTIDE SEQUENCE</scope>
</reference>
<proteinExistence type="predicted"/>
<dbReference type="InterPro" id="IPR012334">
    <property type="entry name" value="Pectin_lyas_fold"/>
</dbReference>
<dbReference type="InterPro" id="IPR011050">
    <property type="entry name" value="Pectin_lyase_fold/virulence"/>
</dbReference>
<evidence type="ECO:0000313" key="1">
    <source>
        <dbReference type="EMBL" id="SVB61817.1"/>
    </source>
</evidence>